<dbReference type="SUPFAM" id="SSF53067">
    <property type="entry name" value="Actin-like ATPase domain"/>
    <property type="match status" value="1"/>
</dbReference>
<dbReference type="InterPro" id="IPR000600">
    <property type="entry name" value="ROK"/>
</dbReference>
<dbReference type="PANTHER" id="PTHR18964:SF170">
    <property type="entry name" value="SUGAR KINASE"/>
    <property type="match status" value="1"/>
</dbReference>
<dbReference type="CDD" id="cd24152">
    <property type="entry name" value="ASKHA_NBD_ROK-like"/>
    <property type="match status" value="1"/>
</dbReference>
<evidence type="ECO:0000313" key="3">
    <source>
        <dbReference type="Proteomes" id="UP000824175"/>
    </source>
</evidence>
<dbReference type="EMBL" id="DVMJ01000022">
    <property type="protein sequence ID" value="HIU13073.1"/>
    <property type="molecule type" value="Genomic_DNA"/>
</dbReference>
<dbReference type="AlphaFoldDB" id="A0A9D1HM65"/>
<evidence type="ECO:0000256" key="1">
    <source>
        <dbReference type="ARBA" id="ARBA00006479"/>
    </source>
</evidence>
<organism evidence="2 3">
    <name type="scientific">Candidatus Fimiplasma intestinipullorum</name>
    <dbReference type="NCBI Taxonomy" id="2840825"/>
    <lineage>
        <taxon>Bacteria</taxon>
        <taxon>Bacillati</taxon>
        <taxon>Bacillota</taxon>
        <taxon>Clostridia</taxon>
        <taxon>Eubacteriales</taxon>
        <taxon>Candidatus Fimiplasma</taxon>
    </lineage>
</organism>
<dbReference type="Gene3D" id="3.30.420.40">
    <property type="match status" value="2"/>
</dbReference>
<name>A0A9D1HM65_9FIRM</name>
<sequence length="296" mass="32592">MYHLGIDIGGTFIKYALIEGEATIVKKWKKETRLCETPEQFYDYVCADIDHLDEIDLIGVSAPGVIRSDSQVLSKAARTVRIMLGTNVNQEVMKRLNKPTYTMNDAKAAGYCEMRIGNGQHSQSSVYFVIGTGIGGCVCDKNGVIQGVDGIAGEFSSLPAGFDENGKVIGLASLASMDALIHIYNAKVPCERQLKYGTEISQLYLENDPEAVEAMNEWCRNIAMGLHAIVIFYNPEIICLGGGISEEDWFIEKIRATYKEAKFSFPDLVTTKIDRCLFSNDANLLGAVLYAQSQQA</sequence>
<gene>
    <name evidence="2" type="ORF">IAD15_03280</name>
</gene>
<accession>A0A9D1HM65</accession>
<reference evidence="2" key="1">
    <citation type="submission" date="2020-10" db="EMBL/GenBank/DDBJ databases">
        <authorList>
            <person name="Gilroy R."/>
        </authorList>
    </citation>
    <scope>NUCLEOTIDE SEQUENCE</scope>
    <source>
        <strain evidence="2">CHK195-11698</strain>
    </source>
</reference>
<dbReference type="PANTHER" id="PTHR18964">
    <property type="entry name" value="ROK (REPRESSOR, ORF, KINASE) FAMILY"/>
    <property type="match status" value="1"/>
</dbReference>
<reference evidence="2" key="2">
    <citation type="journal article" date="2021" name="PeerJ">
        <title>Extensive microbial diversity within the chicken gut microbiome revealed by metagenomics and culture.</title>
        <authorList>
            <person name="Gilroy R."/>
            <person name="Ravi A."/>
            <person name="Getino M."/>
            <person name="Pursley I."/>
            <person name="Horton D.L."/>
            <person name="Alikhan N.F."/>
            <person name="Baker D."/>
            <person name="Gharbi K."/>
            <person name="Hall N."/>
            <person name="Watson M."/>
            <person name="Adriaenssens E.M."/>
            <person name="Foster-Nyarko E."/>
            <person name="Jarju S."/>
            <person name="Secka A."/>
            <person name="Antonio M."/>
            <person name="Oren A."/>
            <person name="Chaudhuri R.R."/>
            <person name="La Ragione R."/>
            <person name="Hildebrand F."/>
            <person name="Pallen M.J."/>
        </authorList>
    </citation>
    <scope>NUCLEOTIDE SEQUENCE</scope>
    <source>
        <strain evidence="2">CHK195-11698</strain>
    </source>
</reference>
<dbReference type="Pfam" id="PF00480">
    <property type="entry name" value="ROK"/>
    <property type="match status" value="1"/>
</dbReference>
<comment type="similarity">
    <text evidence="1">Belongs to the ROK (NagC/XylR) family.</text>
</comment>
<proteinExistence type="inferred from homology"/>
<dbReference type="InterPro" id="IPR043129">
    <property type="entry name" value="ATPase_NBD"/>
</dbReference>
<comment type="caution">
    <text evidence="2">The sequence shown here is derived from an EMBL/GenBank/DDBJ whole genome shotgun (WGS) entry which is preliminary data.</text>
</comment>
<evidence type="ECO:0000313" key="2">
    <source>
        <dbReference type="EMBL" id="HIU13073.1"/>
    </source>
</evidence>
<dbReference type="Proteomes" id="UP000824175">
    <property type="component" value="Unassembled WGS sequence"/>
</dbReference>
<protein>
    <submittedName>
        <fullName evidence="2">ROK family protein</fullName>
    </submittedName>
</protein>